<dbReference type="RefSeq" id="WP_342884743.1">
    <property type="nucleotide sequence ID" value="NZ_JBBMQU010000085.1"/>
</dbReference>
<proteinExistence type="predicted"/>
<organism evidence="1 2">
    <name type="scientific">Pseudoalteromonas neustonica</name>
    <dbReference type="NCBI Taxonomy" id="1840331"/>
    <lineage>
        <taxon>Bacteria</taxon>
        <taxon>Pseudomonadati</taxon>
        <taxon>Pseudomonadota</taxon>
        <taxon>Gammaproteobacteria</taxon>
        <taxon>Alteromonadales</taxon>
        <taxon>Pseudoalteromonadaceae</taxon>
        <taxon>Pseudoalteromonas</taxon>
    </lineage>
</organism>
<reference evidence="1 2" key="1">
    <citation type="submission" date="2024-03" db="EMBL/GenBank/DDBJ databases">
        <title>Community enrichment and isolation of bacterial strains for fucoidan degradation.</title>
        <authorList>
            <person name="Sichert A."/>
        </authorList>
    </citation>
    <scope>NUCLEOTIDE SEQUENCE [LARGE SCALE GENOMIC DNA]</scope>
    <source>
        <strain evidence="1 2">AS81</strain>
    </source>
</reference>
<keyword evidence="2" id="KW-1185">Reference proteome</keyword>
<gene>
    <name evidence="1" type="ORF">WNY63_21425</name>
</gene>
<sequence>MRRIKFVFFINLLVYCNATFGAAQDIIYIDLLTQAKEDKVKVTELYIDNLPLIAHYFLYTNELNNKVLDLYDELKGNYNTPTPYAQGLCQLQAYKKITILLSKGYILEFDRVDSLDCFEWAVAYIDTHLFQLLLPYSNRQMKSYLTKLLENEITAITEFKTFVERSTPRSFFEKNKKNVLYKSLGTDIKNSILNSYYVEGFDFFLRKMKGLDRIDISFILDLNIKFCESMTAEQYVKFVESASQGRLIIYETILNNCSNNLINKSEYGRAREIYEVVGISKEKIDSLKIKLESKRDKIKTWLKSKS</sequence>
<evidence type="ECO:0000313" key="2">
    <source>
        <dbReference type="Proteomes" id="UP001388366"/>
    </source>
</evidence>
<dbReference type="Proteomes" id="UP001388366">
    <property type="component" value="Unassembled WGS sequence"/>
</dbReference>
<comment type="caution">
    <text evidence="1">The sequence shown here is derived from an EMBL/GenBank/DDBJ whole genome shotgun (WGS) entry which is preliminary data.</text>
</comment>
<name>A0ABU9U8A3_9GAMM</name>
<dbReference type="EMBL" id="JBBMQU010000085">
    <property type="protein sequence ID" value="MEM5553269.1"/>
    <property type="molecule type" value="Genomic_DNA"/>
</dbReference>
<protein>
    <submittedName>
        <fullName evidence="1">Uncharacterized protein</fullName>
    </submittedName>
</protein>
<accession>A0ABU9U8A3</accession>
<evidence type="ECO:0000313" key="1">
    <source>
        <dbReference type="EMBL" id="MEM5553269.1"/>
    </source>
</evidence>